<dbReference type="Pfam" id="PF08352">
    <property type="entry name" value="oligo_HPY"/>
    <property type="match status" value="1"/>
</dbReference>
<evidence type="ECO:0000256" key="2">
    <source>
        <dbReference type="ARBA" id="ARBA00005417"/>
    </source>
</evidence>
<keyword evidence="6 9" id="KW-0067">ATP-binding</keyword>
<dbReference type="InterPro" id="IPR027417">
    <property type="entry name" value="P-loop_NTPase"/>
</dbReference>
<dbReference type="SMART" id="SM00382">
    <property type="entry name" value="AAA"/>
    <property type="match status" value="2"/>
</dbReference>
<dbReference type="PROSITE" id="PS50893">
    <property type="entry name" value="ABC_TRANSPORTER_2"/>
    <property type="match status" value="2"/>
</dbReference>
<evidence type="ECO:0000256" key="3">
    <source>
        <dbReference type="ARBA" id="ARBA00022448"/>
    </source>
</evidence>
<sequence length="560" mass="59872">MTNTESTPPPLLSVRDLTIDYVVGGRETRALRGVSFDVADGERVALVGESGSGKTTTANAILNLLGGNAEVAGEVDFNGGSLRGLSSRQWRSIRGAKIGLVPQDPAVSLDPVRRIGDQVVDTLRLHDLVPGANRRERASNARARALELVASTGISRPEQRLDQYPHELSGGMLQRVLIAAALAAEPRLLIADEPTSALDVTVQKRILDLLDDQVQRLGASLLFVTHDLAVAADRADRILVFSNGEIVEQGTPQQILEAPAHPYTKRLIAAAPRFRAGAGAAIRELPTSPERSTVLEVRDVSKRYRVGRGRQAEQVAALSGVSLDVREGETVALVGESGSGKTTLAKALVGITDVDAGSMKFQGTELIGLDAKAHRQVRKSLTLVYQSPLASLPPHLTVAQTITEPLVNFGLAGRKELAGRAAELLDQVRLPRAFAHRLPSELSGGQRQRVAIARAIALDPKLIVLDEPVSALDVTVQAQILELLVETQECTGVSYLFITHDLAVVREVAHRVVVLQQGEVQEVGATRDVLFSPESAYTRELTAAVPGGGLHDDRVVEAIA</sequence>
<evidence type="ECO:0000256" key="7">
    <source>
        <dbReference type="ARBA" id="ARBA00023136"/>
    </source>
</evidence>
<dbReference type="PROSITE" id="PS00211">
    <property type="entry name" value="ABC_TRANSPORTER_1"/>
    <property type="match status" value="2"/>
</dbReference>
<dbReference type="NCBIfam" id="NF008453">
    <property type="entry name" value="PRK11308.1"/>
    <property type="match status" value="2"/>
</dbReference>
<evidence type="ECO:0000256" key="1">
    <source>
        <dbReference type="ARBA" id="ARBA00004202"/>
    </source>
</evidence>
<keyword evidence="5" id="KW-0547">Nucleotide-binding</keyword>
<evidence type="ECO:0000259" key="8">
    <source>
        <dbReference type="PROSITE" id="PS50893"/>
    </source>
</evidence>
<dbReference type="InterPro" id="IPR013563">
    <property type="entry name" value="Oligopep_ABC_C"/>
</dbReference>
<name>A0ABY4N127_9MICO</name>
<comment type="subcellular location">
    <subcellularLocation>
        <location evidence="1">Cell membrane</location>
        <topology evidence="1">Peripheral membrane protein</topology>
    </subcellularLocation>
</comment>
<dbReference type="InterPro" id="IPR050388">
    <property type="entry name" value="ABC_Ni/Peptide_Import"/>
</dbReference>
<protein>
    <submittedName>
        <fullName evidence="9">ABC transporter ATP-binding protein</fullName>
    </submittedName>
</protein>
<keyword evidence="3" id="KW-0813">Transport</keyword>
<dbReference type="PANTHER" id="PTHR43297">
    <property type="entry name" value="OLIGOPEPTIDE TRANSPORT ATP-BINDING PROTEIN APPD"/>
    <property type="match status" value="1"/>
</dbReference>
<keyword evidence="7" id="KW-0472">Membrane</keyword>
<dbReference type="PANTHER" id="PTHR43297:SF2">
    <property type="entry name" value="DIPEPTIDE TRANSPORT ATP-BINDING PROTEIN DPPD"/>
    <property type="match status" value="1"/>
</dbReference>
<comment type="similarity">
    <text evidence="2">Belongs to the ABC transporter superfamily.</text>
</comment>
<dbReference type="Gene3D" id="3.40.50.300">
    <property type="entry name" value="P-loop containing nucleotide triphosphate hydrolases"/>
    <property type="match status" value="2"/>
</dbReference>
<keyword evidence="4" id="KW-1003">Cell membrane</keyword>
<evidence type="ECO:0000256" key="6">
    <source>
        <dbReference type="ARBA" id="ARBA00022840"/>
    </source>
</evidence>
<organism evidence="9">
    <name type="scientific">Gulosibacter sediminis</name>
    <dbReference type="NCBI Taxonomy" id="1729695"/>
    <lineage>
        <taxon>Bacteria</taxon>
        <taxon>Bacillati</taxon>
        <taxon>Actinomycetota</taxon>
        <taxon>Actinomycetes</taxon>
        <taxon>Micrococcales</taxon>
        <taxon>Microbacteriaceae</taxon>
        <taxon>Gulosibacter</taxon>
    </lineage>
</organism>
<dbReference type="InterPro" id="IPR003593">
    <property type="entry name" value="AAA+_ATPase"/>
</dbReference>
<proteinExistence type="inferred from homology"/>
<reference evidence="9" key="1">
    <citation type="submission" date="2022-05" db="EMBL/GenBank/DDBJ databases">
        <title>Complete genome sequence of toluene-degrading Gulosibacter sediminis strain ACHW.36C.</title>
        <authorList>
            <person name="Wai A.C."/>
            <person name="Lai G.K."/>
            <person name="Griffin S.D."/>
            <person name="Leung F.C."/>
        </authorList>
    </citation>
    <scope>NUCLEOTIDE SEQUENCE [LARGE SCALE GENOMIC DNA]</scope>
    <source>
        <strain evidence="9">ACHW.36C</strain>
    </source>
</reference>
<dbReference type="CDD" id="cd03257">
    <property type="entry name" value="ABC_NikE_OppD_transporters"/>
    <property type="match status" value="2"/>
</dbReference>
<feature type="domain" description="ABC transporter" evidence="8">
    <location>
        <begin position="295"/>
        <end position="542"/>
    </location>
</feature>
<dbReference type="InterPro" id="IPR017871">
    <property type="entry name" value="ABC_transporter-like_CS"/>
</dbReference>
<gene>
    <name evidence="9" type="ORF">M3M28_04580</name>
</gene>
<evidence type="ECO:0000256" key="4">
    <source>
        <dbReference type="ARBA" id="ARBA00022475"/>
    </source>
</evidence>
<dbReference type="InterPro" id="IPR003439">
    <property type="entry name" value="ABC_transporter-like_ATP-bd"/>
</dbReference>
<evidence type="ECO:0000256" key="5">
    <source>
        <dbReference type="ARBA" id="ARBA00022741"/>
    </source>
</evidence>
<dbReference type="SUPFAM" id="SSF52540">
    <property type="entry name" value="P-loop containing nucleoside triphosphate hydrolases"/>
    <property type="match status" value="2"/>
</dbReference>
<accession>A0ABY4N127</accession>
<feature type="domain" description="ABC transporter" evidence="8">
    <location>
        <begin position="14"/>
        <end position="268"/>
    </location>
</feature>
<dbReference type="GO" id="GO:0005524">
    <property type="term" value="F:ATP binding"/>
    <property type="evidence" value="ECO:0007669"/>
    <property type="project" value="UniProtKB-KW"/>
</dbReference>
<evidence type="ECO:0000313" key="9">
    <source>
        <dbReference type="EMBL" id="UQN15734.1"/>
    </source>
</evidence>
<dbReference type="Pfam" id="PF00005">
    <property type="entry name" value="ABC_tran"/>
    <property type="match status" value="2"/>
</dbReference>
<dbReference type="EMBL" id="CP097160">
    <property type="protein sequence ID" value="UQN15734.1"/>
    <property type="molecule type" value="Genomic_DNA"/>
</dbReference>
<dbReference type="NCBIfam" id="NF007739">
    <property type="entry name" value="PRK10419.1"/>
    <property type="match status" value="2"/>
</dbReference>